<accession>A0ABV0RJ13</accession>
<dbReference type="EMBL" id="JAHRIN010044953">
    <property type="protein sequence ID" value="MEQ2207538.1"/>
    <property type="molecule type" value="Genomic_DNA"/>
</dbReference>
<keyword evidence="2" id="KW-0472">Membrane</keyword>
<comment type="caution">
    <text evidence="3">The sequence shown here is derived from an EMBL/GenBank/DDBJ whole genome shotgun (WGS) entry which is preliminary data.</text>
</comment>
<evidence type="ECO:0000313" key="3">
    <source>
        <dbReference type="EMBL" id="MEQ2207538.1"/>
    </source>
</evidence>
<protein>
    <submittedName>
        <fullName evidence="3">Uncharacterized protein</fullName>
    </submittedName>
</protein>
<dbReference type="Proteomes" id="UP001434883">
    <property type="component" value="Unassembled WGS sequence"/>
</dbReference>
<sequence length="106" mass="11333">MRPAFVTARRISICDNMLSSFSLSITDITEPNVLTNSISYRSQFVIFSVVFIIGIILRLTAQLDGLNPAACEAAGAILTALSGKTQQAPPPLPTRGADWPESPSVI</sequence>
<evidence type="ECO:0000313" key="4">
    <source>
        <dbReference type="Proteomes" id="UP001434883"/>
    </source>
</evidence>
<organism evidence="3 4">
    <name type="scientific">Xenoophorus captivus</name>
    <dbReference type="NCBI Taxonomy" id="1517983"/>
    <lineage>
        <taxon>Eukaryota</taxon>
        <taxon>Metazoa</taxon>
        <taxon>Chordata</taxon>
        <taxon>Craniata</taxon>
        <taxon>Vertebrata</taxon>
        <taxon>Euteleostomi</taxon>
        <taxon>Actinopterygii</taxon>
        <taxon>Neopterygii</taxon>
        <taxon>Teleostei</taxon>
        <taxon>Neoteleostei</taxon>
        <taxon>Acanthomorphata</taxon>
        <taxon>Ovalentaria</taxon>
        <taxon>Atherinomorphae</taxon>
        <taxon>Cyprinodontiformes</taxon>
        <taxon>Goodeidae</taxon>
        <taxon>Xenoophorus</taxon>
    </lineage>
</organism>
<evidence type="ECO:0000256" key="1">
    <source>
        <dbReference type="SAM" id="MobiDB-lite"/>
    </source>
</evidence>
<reference evidence="3 4" key="1">
    <citation type="submission" date="2021-06" db="EMBL/GenBank/DDBJ databases">
        <authorList>
            <person name="Palmer J.M."/>
        </authorList>
    </citation>
    <scope>NUCLEOTIDE SEQUENCE [LARGE SCALE GENOMIC DNA]</scope>
    <source>
        <strain evidence="3 4">XC_2019</strain>
        <tissue evidence="3">Muscle</tissue>
    </source>
</reference>
<keyword evidence="2" id="KW-1133">Transmembrane helix</keyword>
<evidence type="ECO:0000256" key="2">
    <source>
        <dbReference type="SAM" id="Phobius"/>
    </source>
</evidence>
<feature type="region of interest" description="Disordered" evidence="1">
    <location>
        <begin position="84"/>
        <end position="106"/>
    </location>
</feature>
<gene>
    <name evidence="3" type="ORF">XENOCAPTIV_014179</name>
</gene>
<feature type="transmembrane region" description="Helical" evidence="2">
    <location>
        <begin position="44"/>
        <end position="61"/>
    </location>
</feature>
<proteinExistence type="predicted"/>
<name>A0ABV0RJ13_9TELE</name>
<keyword evidence="2" id="KW-0812">Transmembrane</keyword>
<keyword evidence="4" id="KW-1185">Reference proteome</keyword>